<protein>
    <submittedName>
        <fullName evidence="12">CRISPR-associated helicase Cas3</fullName>
    </submittedName>
</protein>
<evidence type="ECO:0000313" key="13">
    <source>
        <dbReference type="Proteomes" id="UP001559623"/>
    </source>
</evidence>
<name>A0ABV3X6N9_9FIRM</name>
<feature type="domain" description="Helicase ATP-binding" evidence="10">
    <location>
        <begin position="276"/>
        <end position="452"/>
    </location>
</feature>
<evidence type="ECO:0000259" key="10">
    <source>
        <dbReference type="PROSITE" id="PS51192"/>
    </source>
</evidence>
<evidence type="ECO:0000256" key="7">
    <source>
        <dbReference type="ARBA" id="ARBA00022806"/>
    </source>
</evidence>
<evidence type="ECO:0000256" key="5">
    <source>
        <dbReference type="ARBA" id="ARBA00022741"/>
    </source>
</evidence>
<dbReference type="InterPro" id="IPR054712">
    <property type="entry name" value="Cas3-like_dom"/>
</dbReference>
<dbReference type="InterPro" id="IPR014001">
    <property type="entry name" value="Helicase_ATP-bd"/>
</dbReference>
<keyword evidence="6" id="KW-0378">Hydrolase</keyword>
<evidence type="ECO:0000256" key="9">
    <source>
        <dbReference type="ARBA" id="ARBA00023118"/>
    </source>
</evidence>
<evidence type="ECO:0000256" key="8">
    <source>
        <dbReference type="ARBA" id="ARBA00022840"/>
    </source>
</evidence>
<dbReference type="Proteomes" id="UP001559623">
    <property type="component" value="Unassembled WGS sequence"/>
</dbReference>
<dbReference type="Pfam" id="PF01966">
    <property type="entry name" value="HD"/>
    <property type="match status" value="1"/>
</dbReference>
<dbReference type="Gene3D" id="1.10.3210.30">
    <property type="match status" value="1"/>
</dbReference>
<keyword evidence="13" id="KW-1185">Reference proteome</keyword>
<evidence type="ECO:0000256" key="2">
    <source>
        <dbReference type="ARBA" id="ARBA00009046"/>
    </source>
</evidence>
<comment type="similarity">
    <text evidence="2">In the central section; belongs to the CRISPR-associated helicase Cas3 family.</text>
</comment>
<keyword evidence="7" id="KW-0347">Helicase</keyword>
<sequence length="803" mass="91164">MKHYLAHVRRDGSAEQTVPEHLRRVGDLMAEFAAGIGLSATARLIGLLHDLGKCTREFADYLAYCRQNPDDHSRRGTVDHASAGGQLLRRYGVHSEEGQLAADMAALVIFSHHSGLMNYVDKKGCADFLRRVEKEGLLERVDLAYYYREVIGEEALDRLFAEAVVEFSALDARIESCASEETENYHFAWGMVHKLLFSMLVDADRLDSAEFELDVRWTQEWHTEMLWDEFSVNLEKKLKSFPMPQKETAKKIAGLRQKISDDCLRAAQNTPGTYKLSVPTGGGKTLAGMRFALRHAQLYGKKRIIFVIPYTSIIEQNAKEIRDIFGRDEAILEHHSNVLPEDIAGEDSESMDWRRLLTERWDVPVIFTTQVQFLNALFAGDGSSMRRLHALEDSILIFDEIQTLPVRCTHLFNAAMNFLQEFCRVTAVLCTATQPPLERMECPLALGGKAELTTDAAAVFEGFRRVHIENCCRDGGSSVDEIAAEILESAEERGDVLAIVNLTKQARELYQAVLREASSAEHETQVVHLSTKMCPAHRKRVLDEVRAELARHREEPEKRLICISTQLIEAGVDVSFPVVYRALAGFSSIAQAAGRCNRHGDGTQGLVRIVEFADEGLLHLEDIREGKKIARILLHKNEADAILSPEVMKEYFLKFYQGRMPRELRYPLDKRYTLFDLLSANGAGQQVREERGEPVFLFMQAFRDAGQAFEVIDSYTESVLVPYAEGKDLMAAFDKKAVDKKLFYQAARRAQQYMVNLFRHEMETLETQGAVRQTESGVFVLHEPYYREDFGVQLEQETTYYMM</sequence>
<evidence type="ECO:0000256" key="3">
    <source>
        <dbReference type="ARBA" id="ARBA00022722"/>
    </source>
</evidence>
<gene>
    <name evidence="12" type="primary">cas3</name>
    <name evidence="12" type="ORF">QCO44_09440</name>
</gene>
<dbReference type="SUPFAM" id="SSF52540">
    <property type="entry name" value="P-loop containing nucleoside triphosphate hydrolases"/>
    <property type="match status" value="1"/>
</dbReference>
<keyword evidence="5" id="KW-0547">Nucleotide-binding</keyword>
<dbReference type="InterPro" id="IPR011545">
    <property type="entry name" value="DEAD/DEAH_box_helicase_dom"/>
</dbReference>
<organism evidence="12 13">
    <name type="scientific">Selenomonas sputigena</name>
    <dbReference type="NCBI Taxonomy" id="69823"/>
    <lineage>
        <taxon>Bacteria</taxon>
        <taxon>Bacillati</taxon>
        <taxon>Bacillota</taxon>
        <taxon>Negativicutes</taxon>
        <taxon>Selenomonadales</taxon>
        <taxon>Selenomonadaceae</taxon>
        <taxon>Selenomonas</taxon>
    </lineage>
</organism>
<dbReference type="SUPFAM" id="SSF109604">
    <property type="entry name" value="HD-domain/PDEase-like"/>
    <property type="match status" value="1"/>
</dbReference>
<dbReference type="PROSITE" id="PS51643">
    <property type="entry name" value="HD_CAS3"/>
    <property type="match status" value="1"/>
</dbReference>
<dbReference type="InterPro" id="IPR027417">
    <property type="entry name" value="P-loop_NTPase"/>
</dbReference>
<evidence type="ECO:0000256" key="6">
    <source>
        <dbReference type="ARBA" id="ARBA00022801"/>
    </source>
</evidence>
<dbReference type="InterPro" id="IPR006474">
    <property type="entry name" value="Helicase_Cas3_CRISPR-ass_core"/>
</dbReference>
<feature type="domain" description="HD Cas3-type" evidence="11">
    <location>
        <begin position="11"/>
        <end position="206"/>
    </location>
</feature>
<dbReference type="NCBIfam" id="TIGR01587">
    <property type="entry name" value="cas3_core"/>
    <property type="match status" value="1"/>
</dbReference>
<dbReference type="InterPro" id="IPR003607">
    <property type="entry name" value="HD/PDEase_dom"/>
</dbReference>
<dbReference type="Pfam" id="PF22590">
    <property type="entry name" value="Cas3-like_C_2"/>
    <property type="match status" value="1"/>
</dbReference>
<dbReference type="CDD" id="cd17930">
    <property type="entry name" value="DEXHc_cas3"/>
    <property type="match status" value="1"/>
</dbReference>
<dbReference type="RefSeq" id="WP_368847576.1">
    <property type="nucleotide sequence ID" value="NZ_CP194411.1"/>
</dbReference>
<comment type="caution">
    <text evidence="12">The sequence shown here is derived from an EMBL/GenBank/DDBJ whole genome shotgun (WGS) entry which is preliminary data.</text>
</comment>
<keyword evidence="4" id="KW-0479">Metal-binding</keyword>
<evidence type="ECO:0000259" key="11">
    <source>
        <dbReference type="PROSITE" id="PS51643"/>
    </source>
</evidence>
<dbReference type="PROSITE" id="PS51192">
    <property type="entry name" value="HELICASE_ATP_BIND_1"/>
    <property type="match status" value="1"/>
</dbReference>
<evidence type="ECO:0000313" key="12">
    <source>
        <dbReference type="EMBL" id="MEX5285851.1"/>
    </source>
</evidence>
<accession>A0ABV3X6N9</accession>
<keyword evidence="8" id="KW-0067">ATP-binding</keyword>
<reference evidence="12 13" key="1">
    <citation type="submission" date="2023-04" db="EMBL/GenBank/DDBJ databases">
        <title>Genome Sequence of Selenomonas sputigena ATCC 33150.</title>
        <authorList>
            <person name="Miller D.P."/>
            <person name="Anvari S."/>
            <person name="Polson S.W."/>
            <person name="Macdonald M."/>
            <person name="Mcdowell J.V."/>
        </authorList>
    </citation>
    <scope>NUCLEOTIDE SEQUENCE [LARGE SCALE GENOMIC DNA]</scope>
    <source>
        <strain evidence="12 13">ATCC 33150</strain>
    </source>
</reference>
<keyword evidence="3" id="KW-0540">Nuclease</keyword>
<evidence type="ECO:0000256" key="4">
    <source>
        <dbReference type="ARBA" id="ARBA00022723"/>
    </source>
</evidence>
<dbReference type="CDD" id="cd09641">
    <property type="entry name" value="Cas3''_I"/>
    <property type="match status" value="1"/>
</dbReference>
<comment type="similarity">
    <text evidence="1">In the N-terminal section; belongs to the CRISPR-associated nuclease Cas3-HD family.</text>
</comment>
<dbReference type="NCBIfam" id="TIGR01596">
    <property type="entry name" value="cas3_HD"/>
    <property type="match status" value="1"/>
</dbReference>
<dbReference type="InterPro" id="IPR006674">
    <property type="entry name" value="HD_domain"/>
</dbReference>
<dbReference type="Pfam" id="PF00270">
    <property type="entry name" value="DEAD"/>
    <property type="match status" value="1"/>
</dbReference>
<dbReference type="EMBL" id="JARVLH010000006">
    <property type="protein sequence ID" value="MEX5285851.1"/>
    <property type="molecule type" value="Genomic_DNA"/>
</dbReference>
<keyword evidence="9" id="KW-0051">Antiviral defense</keyword>
<proteinExistence type="inferred from homology"/>
<dbReference type="SMART" id="SM00471">
    <property type="entry name" value="HDc"/>
    <property type="match status" value="1"/>
</dbReference>
<evidence type="ECO:0000256" key="1">
    <source>
        <dbReference type="ARBA" id="ARBA00006847"/>
    </source>
</evidence>
<dbReference type="InterPro" id="IPR006483">
    <property type="entry name" value="CRISPR-assoc_Cas3_HD"/>
</dbReference>
<dbReference type="Gene3D" id="3.40.50.300">
    <property type="entry name" value="P-loop containing nucleotide triphosphate hydrolases"/>
    <property type="match status" value="2"/>
</dbReference>
<dbReference type="InterPro" id="IPR038257">
    <property type="entry name" value="CRISPR-assoc_Cas3_HD_sf"/>
</dbReference>